<dbReference type="PANTHER" id="PTHR37957">
    <property type="entry name" value="BLR7070 PROTEIN"/>
    <property type="match status" value="1"/>
</dbReference>
<dbReference type="PANTHER" id="PTHR37957:SF1">
    <property type="entry name" value="PHYTASE-LIKE DOMAIN-CONTAINING PROTEIN"/>
    <property type="match status" value="1"/>
</dbReference>
<reference evidence="3" key="2">
    <citation type="submission" date="2023-01" db="EMBL/GenBank/DDBJ databases">
        <title>Draft genome sequence of Devosia yakushimensis strain NBRC 103855.</title>
        <authorList>
            <person name="Sun Q."/>
            <person name="Mori K."/>
        </authorList>
    </citation>
    <scope>NUCLEOTIDE SEQUENCE</scope>
    <source>
        <strain evidence="3">NBRC 103855</strain>
    </source>
</reference>
<dbReference type="RefSeq" id="WP_284388973.1">
    <property type="nucleotide sequence ID" value="NZ_BSNG01000001.1"/>
</dbReference>
<keyword evidence="1" id="KW-0732">Signal</keyword>
<sequence length="361" mass="38267">MKNILAPCLIGLATLIAAPALGQDAPFKVELLGSITLPTGLSIAGEEFGGISGLDYDPAADIYYAISDDRSQNAPARFYTLRLKADAEGVHGVDIVASHLLRDAAGNIFPAKGIDPESIRYNAATRTIFWTTENDVAGNPGVYESRLDGSFLRALAVPDYYKPTADGSSGIYGNLAFESLAISADGTLVLAGTENALAQDGAKATLEAGSPSRIISFDIASGQPTAEQIYETGLIHAKATAEPPYNDNGLSEFMVFDDSHLLAVERSFAAGLGNEINFYLVDLSGATNVNGRPSIKGETVEPAAKQRVFKIGEGDFDLDIDNIESVTFGPEIDGKRTLVIASDNNFNPNGQFTQFVVFTLN</sequence>
<accession>A0ABQ5UDM8</accession>
<comment type="caution">
    <text evidence="3">The sequence shown here is derived from an EMBL/GenBank/DDBJ whole genome shotgun (WGS) entry which is preliminary data.</text>
</comment>
<gene>
    <name evidence="3" type="ORF">GCM10007913_12500</name>
</gene>
<dbReference type="Pfam" id="PF13449">
    <property type="entry name" value="Phytase-like"/>
    <property type="match status" value="1"/>
</dbReference>
<dbReference type="SUPFAM" id="SSF63825">
    <property type="entry name" value="YWTD domain"/>
    <property type="match status" value="1"/>
</dbReference>
<dbReference type="InterPro" id="IPR027372">
    <property type="entry name" value="Phytase-like_dom"/>
</dbReference>
<organism evidence="3 4">
    <name type="scientific">Devosia yakushimensis</name>
    <dbReference type="NCBI Taxonomy" id="470028"/>
    <lineage>
        <taxon>Bacteria</taxon>
        <taxon>Pseudomonadati</taxon>
        <taxon>Pseudomonadota</taxon>
        <taxon>Alphaproteobacteria</taxon>
        <taxon>Hyphomicrobiales</taxon>
        <taxon>Devosiaceae</taxon>
        <taxon>Devosia</taxon>
    </lineage>
</organism>
<evidence type="ECO:0000313" key="3">
    <source>
        <dbReference type="EMBL" id="GLQ09318.1"/>
    </source>
</evidence>
<feature type="signal peptide" evidence="1">
    <location>
        <begin position="1"/>
        <end position="22"/>
    </location>
</feature>
<feature type="chain" id="PRO_5046065980" description="Phytase-like domain-containing protein" evidence="1">
    <location>
        <begin position="23"/>
        <end position="361"/>
    </location>
</feature>
<evidence type="ECO:0000313" key="4">
    <source>
        <dbReference type="Proteomes" id="UP001161406"/>
    </source>
</evidence>
<name>A0ABQ5UDM8_9HYPH</name>
<protein>
    <recommendedName>
        <fullName evidence="2">Phytase-like domain-containing protein</fullName>
    </recommendedName>
</protein>
<feature type="domain" description="Phytase-like" evidence="2">
    <location>
        <begin position="47"/>
        <end position="346"/>
    </location>
</feature>
<keyword evidence="4" id="KW-1185">Reference proteome</keyword>
<dbReference type="EMBL" id="BSNG01000001">
    <property type="protein sequence ID" value="GLQ09318.1"/>
    <property type="molecule type" value="Genomic_DNA"/>
</dbReference>
<evidence type="ECO:0000259" key="2">
    <source>
        <dbReference type="Pfam" id="PF13449"/>
    </source>
</evidence>
<evidence type="ECO:0000256" key="1">
    <source>
        <dbReference type="SAM" id="SignalP"/>
    </source>
</evidence>
<proteinExistence type="predicted"/>
<reference evidence="3" key="1">
    <citation type="journal article" date="2014" name="Int. J. Syst. Evol. Microbiol.">
        <title>Complete genome of a new Firmicutes species belonging to the dominant human colonic microbiota ('Ruminococcus bicirculans') reveals two chromosomes and a selective capacity to utilize plant glucans.</title>
        <authorList>
            <consortium name="NISC Comparative Sequencing Program"/>
            <person name="Wegmann U."/>
            <person name="Louis P."/>
            <person name="Goesmann A."/>
            <person name="Henrissat B."/>
            <person name="Duncan S.H."/>
            <person name="Flint H.J."/>
        </authorList>
    </citation>
    <scope>NUCLEOTIDE SEQUENCE</scope>
    <source>
        <strain evidence="3">NBRC 103855</strain>
    </source>
</reference>
<dbReference type="Proteomes" id="UP001161406">
    <property type="component" value="Unassembled WGS sequence"/>
</dbReference>